<dbReference type="InterPro" id="IPR029063">
    <property type="entry name" value="SAM-dependent_MTases_sf"/>
</dbReference>
<name>A0AAD2GBA8_9STRA</name>
<dbReference type="SUPFAM" id="SSF53335">
    <property type="entry name" value="S-adenosyl-L-methionine-dependent methyltransferases"/>
    <property type="match status" value="1"/>
</dbReference>
<proteinExistence type="predicted"/>
<reference evidence="1" key="1">
    <citation type="submission" date="2023-08" db="EMBL/GenBank/DDBJ databases">
        <authorList>
            <person name="Audoor S."/>
            <person name="Bilcke G."/>
        </authorList>
    </citation>
    <scope>NUCLEOTIDE SEQUENCE</scope>
</reference>
<dbReference type="AlphaFoldDB" id="A0AAD2GBA8"/>
<gene>
    <name evidence="1" type="ORF">CYCCA115_LOCUS22778</name>
</gene>
<organism evidence="1 2">
    <name type="scientific">Cylindrotheca closterium</name>
    <dbReference type="NCBI Taxonomy" id="2856"/>
    <lineage>
        <taxon>Eukaryota</taxon>
        <taxon>Sar</taxon>
        <taxon>Stramenopiles</taxon>
        <taxon>Ochrophyta</taxon>
        <taxon>Bacillariophyta</taxon>
        <taxon>Bacillariophyceae</taxon>
        <taxon>Bacillariophycidae</taxon>
        <taxon>Bacillariales</taxon>
        <taxon>Bacillariaceae</taxon>
        <taxon>Cylindrotheca</taxon>
    </lineage>
</organism>
<dbReference type="Proteomes" id="UP001295423">
    <property type="component" value="Unassembled WGS sequence"/>
</dbReference>
<evidence type="ECO:0000313" key="1">
    <source>
        <dbReference type="EMBL" id="CAJ1967444.1"/>
    </source>
</evidence>
<sequence>MTNTTSSHYEAHSNESYEEAYFYEPGTYMQHLVDLVGTRLKLGDASPPCRLIDIGGGTGNFAQALMDSHPSKFVSTVVDPFLDPTASGKDVKGLDFVKESAEVFMQQNNSEDVQADDSYWRNGYHKVLLKEVAHHFKAADRVKIFKGIYNALESSEAAGDSSDDSALLIVTRPQVEIDYPLWDEARQVWKENQPSATDFMNELKEAGFVNIQQTLEPYPCQIPLDRWQSMVKGKFWSTFSNFSDEELEAACETIAKDYADRVGKDGILHFEDRLVFISAGKKKA</sequence>
<accession>A0AAD2GBA8</accession>
<evidence type="ECO:0000313" key="2">
    <source>
        <dbReference type="Proteomes" id="UP001295423"/>
    </source>
</evidence>
<evidence type="ECO:0008006" key="3">
    <source>
        <dbReference type="Google" id="ProtNLM"/>
    </source>
</evidence>
<comment type="caution">
    <text evidence="1">The sequence shown here is derived from an EMBL/GenBank/DDBJ whole genome shotgun (WGS) entry which is preliminary data.</text>
</comment>
<dbReference type="Gene3D" id="3.40.50.150">
    <property type="entry name" value="Vaccinia Virus protein VP39"/>
    <property type="match status" value="1"/>
</dbReference>
<dbReference type="EMBL" id="CAKOGP040002325">
    <property type="protein sequence ID" value="CAJ1967444.1"/>
    <property type="molecule type" value="Genomic_DNA"/>
</dbReference>
<keyword evidence="2" id="KW-1185">Reference proteome</keyword>
<protein>
    <recommendedName>
        <fullName evidence="3">Methyltransferase domain-containing protein</fullName>
    </recommendedName>
</protein>